<name>A0A3S3S869_METS7</name>
<comment type="caution">
    <text evidence="1">The sequence shown here is derived from an EMBL/GenBank/DDBJ whole genome shotgun (WGS) entry which is preliminary data.</text>
</comment>
<proteinExistence type="predicted"/>
<evidence type="ECO:0000313" key="2">
    <source>
        <dbReference type="Proteomes" id="UP000288215"/>
    </source>
</evidence>
<protein>
    <submittedName>
        <fullName evidence="1">Uncharacterized protein</fullName>
    </submittedName>
</protein>
<reference evidence="1 2" key="1">
    <citation type="submission" date="2018-12" db="EMBL/GenBank/DDBJ databases">
        <title>The complete genome of the methanogenic archaea of the candidate phylum Verstraetearchaeota, obtained from the metagenome of underground thermal water.</title>
        <authorList>
            <person name="Kadnikov V.V."/>
            <person name="Mardanov A.V."/>
            <person name="Beletsky A.V."/>
            <person name="Karnachuk O.V."/>
            <person name="Ravin N.V."/>
        </authorList>
    </citation>
    <scope>NUCLEOTIDE SEQUENCE [LARGE SCALE GENOMIC DNA]</scope>
    <source>
        <strain evidence="1">Ch88</strain>
    </source>
</reference>
<sequence length="228" mass="26014">MIKKECGFVGKFKPILRKPGEVIRSEDWNRMQEEILGDIQDLEARLHKLREYIDSMEQTETLLNMVSPVGTSYALNEVVPGEKTSYDSPVVGLITRQWVAQKGSEGVICRFGIAAKFESMDYWSGAENGDRKTLEITFEYIDGTSAVVNGLYVHERSKLRPKGTDNPYIEYLLSPNENVWYRYRAKNPSPEKEVLTVTFRNTNPECAPRIGNVIHYSSRIRSGAILQE</sequence>
<dbReference type="Proteomes" id="UP000288215">
    <property type="component" value="Unassembled WGS sequence"/>
</dbReference>
<accession>A0A3S3S869</accession>
<gene>
    <name evidence="1" type="ORF">Metus_0507</name>
</gene>
<organism evidence="1 2">
    <name type="scientific">Methanosuratincola subterraneus</name>
    <dbReference type="NCBI Taxonomy" id="2593994"/>
    <lineage>
        <taxon>Archaea</taxon>
        <taxon>Thermoproteota</taxon>
        <taxon>Methanosuratincolia</taxon>
        <taxon>Candidatus Methanomethylicales</taxon>
        <taxon>Candidatus Methanomethylicaceae</taxon>
        <taxon>Candidatus Methanosuratincola (ex Vanwonterghem et al. 2016)</taxon>
    </lineage>
</organism>
<evidence type="ECO:0000313" key="1">
    <source>
        <dbReference type="EMBL" id="RWX73728.1"/>
    </source>
</evidence>
<dbReference type="EMBL" id="RXGA01000002">
    <property type="protein sequence ID" value="RWX73728.1"/>
    <property type="molecule type" value="Genomic_DNA"/>
</dbReference>
<dbReference type="AlphaFoldDB" id="A0A3S3S869"/>